<evidence type="ECO:0000256" key="1">
    <source>
        <dbReference type="SAM" id="MobiDB-lite"/>
    </source>
</evidence>
<accession>A0A7J6SH23</accession>
<organism evidence="4 6">
    <name type="scientific">Perkinsus olseni</name>
    <name type="common">Perkinsus atlanticus</name>
    <dbReference type="NCBI Taxonomy" id="32597"/>
    <lineage>
        <taxon>Eukaryota</taxon>
        <taxon>Sar</taxon>
        <taxon>Alveolata</taxon>
        <taxon>Perkinsozoa</taxon>
        <taxon>Perkinsea</taxon>
        <taxon>Perkinsida</taxon>
        <taxon>Perkinsidae</taxon>
        <taxon>Perkinsus</taxon>
    </lineage>
</organism>
<reference evidence="5 6" key="1">
    <citation type="submission" date="2020-04" db="EMBL/GenBank/DDBJ databases">
        <title>Perkinsus olseni comparative genomics.</title>
        <authorList>
            <person name="Bogema D.R."/>
        </authorList>
    </citation>
    <scope>NUCLEOTIDE SEQUENCE [LARGE SCALE GENOMIC DNA]</scope>
    <source>
        <strain evidence="4">ATCC PRA-205</strain>
        <strain evidence="3 5">ATCC PRA-207</strain>
    </source>
</reference>
<evidence type="ECO:0000313" key="5">
    <source>
        <dbReference type="Proteomes" id="UP000553632"/>
    </source>
</evidence>
<dbReference type="EMBL" id="JABANO010031018">
    <property type="protein sequence ID" value="KAF4710929.1"/>
    <property type="molecule type" value="Genomic_DNA"/>
</dbReference>
<dbReference type="Proteomes" id="UP000553632">
    <property type="component" value="Unassembled WGS sequence"/>
</dbReference>
<evidence type="ECO:0000313" key="4">
    <source>
        <dbReference type="EMBL" id="KAF4732188.1"/>
    </source>
</evidence>
<dbReference type="Proteomes" id="UP000574390">
    <property type="component" value="Unassembled WGS sequence"/>
</dbReference>
<proteinExistence type="predicted"/>
<keyword evidence="5" id="KW-1185">Reference proteome</keyword>
<keyword evidence="2" id="KW-0732">Signal</keyword>
<protein>
    <submittedName>
        <fullName evidence="4">Uncharacterized protein</fullName>
    </submittedName>
</protein>
<evidence type="ECO:0000313" key="3">
    <source>
        <dbReference type="EMBL" id="KAF4710929.1"/>
    </source>
</evidence>
<feature type="region of interest" description="Disordered" evidence="1">
    <location>
        <begin position="123"/>
        <end position="143"/>
    </location>
</feature>
<dbReference type="AlphaFoldDB" id="A0A7J6SH23"/>
<evidence type="ECO:0000313" key="6">
    <source>
        <dbReference type="Proteomes" id="UP000574390"/>
    </source>
</evidence>
<feature type="chain" id="PRO_5036400744" evidence="2">
    <location>
        <begin position="16"/>
        <end position="159"/>
    </location>
</feature>
<comment type="caution">
    <text evidence="4">The sequence shown here is derived from an EMBL/GenBank/DDBJ whole genome shotgun (WGS) entry which is preliminary data.</text>
</comment>
<name>A0A7J6SH23_PEROL</name>
<sequence>MRLVTSLLTVGTSVAIGVQSGIRRSPSPVSPSSPIPAHAREVGGKCLLDLDDLEVELSVNKLNRIATKCTRKGTGELEAKIDTPYYGDNSYTCQELAQSVHDVTLATDESYYQSLFGSIRDQGGEIATDDSGQDGQWSWPADRARSPAVREALRRAFCQ</sequence>
<feature type="signal peptide" evidence="2">
    <location>
        <begin position="1"/>
        <end position="15"/>
    </location>
</feature>
<dbReference type="EMBL" id="JABANM010014739">
    <property type="protein sequence ID" value="KAF4732188.1"/>
    <property type="molecule type" value="Genomic_DNA"/>
</dbReference>
<gene>
    <name evidence="4" type="ORF">FOZ62_005569</name>
    <name evidence="3" type="ORF">FOZ63_006152</name>
</gene>
<evidence type="ECO:0000256" key="2">
    <source>
        <dbReference type="SAM" id="SignalP"/>
    </source>
</evidence>